<dbReference type="RefSeq" id="WP_095404602.1">
    <property type="nucleotide sequence ID" value="NZ_NOJZ02000010.1"/>
</dbReference>
<gene>
    <name evidence="1" type="ORF">CHF27_007195</name>
</gene>
<keyword evidence="2" id="KW-1185">Reference proteome</keyword>
<reference evidence="1 2" key="1">
    <citation type="journal article" date="2017" name="Genome Announc.">
        <title>Draft Genome Sequence of Romboutsia maritimum sp. nov. Strain CCRI-22766(T), Isolated from Coastal Estuarine Mud.</title>
        <authorList>
            <person name="Maheux A.F."/>
            <person name="Boudreau D.K."/>
            <person name="Berube E."/>
            <person name="Boissinot M."/>
            <person name="Raymond F."/>
            <person name="Brodeur S."/>
            <person name="Corbeil J."/>
            <person name="Brightwell G."/>
            <person name="Broda D."/>
            <person name="Omar R.F."/>
            <person name="Bergeron M.G."/>
        </authorList>
    </citation>
    <scope>NUCLEOTIDE SEQUENCE [LARGE SCALE GENOMIC DNA]</scope>
    <source>
        <strain evidence="1 2">CCRI-22766</strain>
    </source>
</reference>
<protein>
    <submittedName>
        <fullName evidence="1">Uncharacterized protein</fullName>
    </submittedName>
</protein>
<sequence>MSDFNKLKELYEDGYRCIYHDNSDNSTHTVYLKNFDTEGSEVVELNNENDFSQFKNYISGLRMS</sequence>
<dbReference type="OrthoDB" id="2062385at2"/>
<name>A0A371ISU8_9FIRM</name>
<accession>A0A371ISU8</accession>
<dbReference type="Proteomes" id="UP000243494">
    <property type="component" value="Unassembled WGS sequence"/>
</dbReference>
<dbReference type="AlphaFoldDB" id="A0A371ISU8"/>
<proteinExistence type="predicted"/>
<comment type="caution">
    <text evidence="1">The sequence shown here is derived from an EMBL/GenBank/DDBJ whole genome shotgun (WGS) entry which is preliminary data.</text>
</comment>
<dbReference type="EMBL" id="NOJZ02000010">
    <property type="protein sequence ID" value="RDY23551.1"/>
    <property type="molecule type" value="Genomic_DNA"/>
</dbReference>
<evidence type="ECO:0000313" key="1">
    <source>
        <dbReference type="EMBL" id="RDY23551.1"/>
    </source>
</evidence>
<evidence type="ECO:0000313" key="2">
    <source>
        <dbReference type="Proteomes" id="UP000243494"/>
    </source>
</evidence>
<organism evidence="1 2">
    <name type="scientific">Romboutsia maritimum</name>
    <dbReference type="NCBI Taxonomy" id="2020948"/>
    <lineage>
        <taxon>Bacteria</taxon>
        <taxon>Bacillati</taxon>
        <taxon>Bacillota</taxon>
        <taxon>Clostridia</taxon>
        <taxon>Peptostreptococcales</taxon>
        <taxon>Peptostreptococcaceae</taxon>
        <taxon>Romboutsia</taxon>
    </lineage>
</organism>